<dbReference type="PANTHER" id="PTHR47506:SF3">
    <property type="entry name" value="HTH-TYPE TRANSCRIPTIONAL REGULATOR LMRA"/>
    <property type="match status" value="1"/>
</dbReference>
<dbReference type="Proteomes" id="UP000182471">
    <property type="component" value="Unassembled WGS sequence"/>
</dbReference>
<dbReference type="Gene3D" id="1.10.10.60">
    <property type="entry name" value="Homeodomain-like"/>
    <property type="match status" value="1"/>
</dbReference>
<evidence type="ECO:0000313" key="6">
    <source>
        <dbReference type="EMBL" id="SES01288.1"/>
    </source>
</evidence>
<gene>
    <name evidence="6" type="ORF">SAMN02910429_01800</name>
</gene>
<keyword evidence="7" id="KW-1185">Reference proteome</keyword>
<dbReference type="PRINTS" id="PR00455">
    <property type="entry name" value="HTHTETR"/>
</dbReference>
<dbReference type="PROSITE" id="PS50977">
    <property type="entry name" value="HTH_TETR_2"/>
    <property type="match status" value="1"/>
</dbReference>
<reference evidence="7" key="1">
    <citation type="submission" date="2016-10" db="EMBL/GenBank/DDBJ databases">
        <authorList>
            <person name="Varghese N."/>
            <person name="Submissions S."/>
        </authorList>
    </citation>
    <scope>NUCLEOTIDE SEQUENCE [LARGE SCALE GENOMIC DNA]</scope>
    <source>
        <strain evidence="7">S1b</strain>
    </source>
</reference>
<name>A0A1H9TWB1_9FIRM</name>
<organism evidence="6 7">
    <name type="scientific">Lachnobacterium bovis</name>
    <dbReference type="NCBI Taxonomy" id="140626"/>
    <lineage>
        <taxon>Bacteria</taxon>
        <taxon>Bacillati</taxon>
        <taxon>Bacillota</taxon>
        <taxon>Clostridia</taxon>
        <taxon>Lachnospirales</taxon>
        <taxon>Lachnospiraceae</taxon>
        <taxon>Lachnobacterium</taxon>
    </lineage>
</organism>
<dbReference type="Pfam" id="PF00440">
    <property type="entry name" value="TetR_N"/>
    <property type="match status" value="1"/>
</dbReference>
<dbReference type="InterPro" id="IPR009057">
    <property type="entry name" value="Homeodomain-like_sf"/>
</dbReference>
<evidence type="ECO:0000256" key="3">
    <source>
        <dbReference type="ARBA" id="ARBA00023163"/>
    </source>
</evidence>
<dbReference type="Gene3D" id="1.10.357.10">
    <property type="entry name" value="Tetracycline Repressor, domain 2"/>
    <property type="match status" value="1"/>
</dbReference>
<keyword evidence="2 4" id="KW-0238">DNA-binding</keyword>
<dbReference type="GO" id="GO:0003677">
    <property type="term" value="F:DNA binding"/>
    <property type="evidence" value="ECO:0007669"/>
    <property type="project" value="UniProtKB-UniRule"/>
</dbReference>
<sequence length="193" mass="22723">MRWKYKESELREFILDTTIQLFKLKGLKFTMDELAKEMGISKKTIYRVFPDKKTMFYRMVDFFFDKIKSEEEEILKNDKLSTVDKIRAILGVMPEEYKDIDFSALYIVRDKYPKSYERIVERLETGWDNTIKLINQGIKEGVVRPIDVTVVKAMLSATIEQFFQKDILVRNDMSYPEALASVVDIICCGIIIK</sequence>
<dbReference type="AlphaFoldDB" id="A0A1H9TWB1"/>
<accession>A0A1H9TWB1</accession>
<dbReference type="SUPFAM" id="SSF48498">
    <property type="entry name" value="Tetracyclin repressor-like, C-terminal domain"/>
    <property type="match status" value="1"/>
</dbReference>
<feature type="DNA-binding region" description="H-T-H motif" evidence="4">
    <location>
        <begin position="30"/>
        <end position="49"/>
    </location>
</feature>
<protein>
    <submittedName>
        <fullName evidence="6">Transcriptional regulator, TetR family</fullName>
    </submittedName>
</protein>
<evidence type="ECO:0000256" key="4">
    <source>
        <dbReference type="PROSITE-ProRule" id="PRU00335"/>
    </source>
</evidence>
<dbReference type="OrthoDB" id="9812134at2"/>
<dbReference type="InterPro" id="IPR001647">
    <property type="entry name" value="HTH_TetR"/>
</dbReference>
<keyword evidence="1" id="KW-0805">Transcription regulation</keyword>
<dbReference type="EMBL" id="FOGW01000020">
    <property type="protein sequence ID" value="SES01288.1"/>
    <property type="molecule type" value="Genomic_DNA"/>
</dbReference>
<keyword evidence="3" id="KW-0804">Transcription</keyword>
<feature type="domain" description="HTH tetR-type" evidence="5">
    <location>
        <begin position="8"/>
        <end position="67"/>
    </location>
</feature>
<evidence type="ECO:0000259" key="5">
    <source>
        <dbReference type="PROSITE" id="PS50977"/>
    </source>
</evidence>
<evidence type="ECO:0000256" key="1">
    <source>
        <dbReference type="ARBA" id="ARBA00023015"/>
    </source>
</evidence>
<evidence type="ECO:0000313" key="7">
    <source>
        <dbReference type="Proteomes" id="UP000182471"/>
    </source>
</evidence>
<dbReference type="SUPFAM" id="SSF46689">
    <property type="entry name" value="Homeodomain-like"/>
    <property type="match status" value="1"/>
</dbReference>
<dbReference type="PANTHER" id="PTHR47506">
    <property type="entry name" value="TRANSCRIPTIONAL REGULATORY PROTEIN"/>
    <property type="match status" value="1"/>
</dbReference>
<evidence type="ECO:0000256" key="2">
    <source>
        <dbReference type="ARBA" id="ARBA00023125"/>
    </source>
</evidence>
<proteinExistence type="predicted"/>
<dbReference type="InterPro" id="IPR036271">
    <property type="entry name" value="Tet_transcr_reg_TetR-rel_C_sf"/>
</dbReference>
<dbReference type="RefSeq" id="WP_034226091.1">
    <property type="nucleotide sequence ID" value="NZ_FOGW01000020.1"/>
</dbReference>